<keyword evidence="6 7" id="KW-0349">Heme</keyword>
<dbReference type="GO" id="GO:0020037">
    <property type="term" value="F:heme binding"/>
    <property type="evidence" value="ECO:0007669"/>
    <property type="project" value="InterPro"/>
</dbReference>
<protein>
    <submittedName>
        <fullName evidence="8">Uncharacterized protein</fullName>
    </submittedName>
</protein>
<dbReference type="RefSeq" id="XP_013274471.1">
    <property type="nucleotide sequence ID" value="XM_013419017.1"/>
</dbReference>
<keyword evidence="4 7" id="KW-0560">Oxidoreductase</keyword>
<dbReference type="InterPro" id="IPR036396">
    <property type="entry name" value="Cyt_P450_sf"/>
</dbReference>
<evidence type="ECO:0000313" key="9">
    <source>
        <dbReference type="Proteomes" id="UP000053617"/>
    </source>
</evidence>
<dbReference type="GO" id="GO:0004497">
    <property type="term" value="F:monooxygenase activity"/>
    <property type="evidence" value="ECO:0007669"/>
    <property type="project" value="UniProtKB-KW"/>
</dbReference>
<comment type="cofactor">
    <cofactor evidence="1 6">
        <name>heme</name>
        <dbReference type="ChEBI" id="CHEBI:30413"/>
    </cofactor>
</comment>
<dbReference type="AlphaFoldDB" id="A0A0D2JDP9"/>
<dbReference type="PANTHER" id="PTHR24305">
    <property type="entry name" value="CYTOCHROME P450"/>
    <property type="match status" value="1"/>
</dbReference>
<proteinExistence type="inferred from homology"/>
<feature type="binding site" description="axial binding residue" evidence="6">
    <location>
        <position position="515"/>
    </location>
    <ligand>
        <name>heme</name>
        <dbReference type="ChEBI" id="CHEBI:30413"/>
    </ligand>
    <ligandPart>
        <name>Fe</name>
        <dbReference type="ChEBI" id="CHEBI:18248"/>
    </ligandPart>
</feature>
<dbReference type="VEuPathDB" id="FungiDB:Z518_01988"/>
<dbReference type="InterPro" id="IPR050121">
    <property type="entry name" value="Cytochrome_P450_monoxygenase"/>
</dbReference>
<dbReference type="InterPro" id="IPR017972">
    <property type="entry name" value="Cyt_P450_CS"/>
</dbReference>
<accession>A0A0D2JDP9</accession>
<gene>
    <name evidence="8" type="ORF">Z518_01988</name>
</gene>
<dbReference type="HOGENOM" id="CLU_001570_14_0_1"/>
<dbReference type="EMBL" id="KN847476">
    <property type="protein sequence ID" value="KIX07335.1"/>
    <property type="molecule type" value="Genomic_DNA"/>
</dbReference>
<keyword evidence="7" id="KW-0503">Monooxygenase</keyword>
<evidence type="ECO:0000256" key="6">
    <source>
        <dbReference type="PIRSR" id="PIRSR602403-1"/>
    </source>
</evidence>
<dbReference type="Pfam" id="PF00067">
    <property type="entry name" value="p450"/>
    <property type="match status" value="1"/>
</dbReference>
<dbReference type="Proteomes" id="UP000053617">
    <property type="component" value="Unassembled WGS sequence"/>
</dbReference>
<name>A0A0D2JDP9_9EURO</name>
<dbReference type="PROSITE" id="PS00086">
    <property type="entry name" value="CYTOCHROME_P450"/>
    <property type="match status" value="1"/>
</dbReference>
<evidence type="ECO:0000256" key="3">
    <source>
        <dbReference type="ARBA" id="ARBA00022723"/>
    </source>
</evidence>
<dbReference type="OrthoDB" id="1470350at2759"/>
<keyword evidence="9" id="KW-1185">Reference proteome</keyword>
<dbReference type="PRINTS" id="PR00465">
    <property type="entry name" value="EP450IV"/>
</dbReference>
<dbReference type="Gene3D" id="1.10.630.10">
    <property type="entry name" value="Cytochrome P450"/>
    <property type="match status" value="1"/>
</dbReference>
<dbReference type="InterPro" id="IPR002403">
    <property type="entry name" value="Cyt_P450_E_grp-IV"/>
</dbReference>
<dbReference type="STRING" id="1442369.A0A0D2JDP9"/>
<dbReference type="GeneID" id="25290059"/>
<evidence type="ECO:0000256" key="5">
    <source>
        <dbReference type="ARBA" id="ARBA00023004"/>
    </source>
</evidence>
<dbReference type="PRINTS" id="PR00385">
    <property type="entry name" value="P450"/>
</dbReference>
<evidence type="ECO:0000256" key="4">
    <source>
        <dbReference type="ARBA" id="ARBA00023002"/>
    </source>
</evidence>
<evidence type="ECO:0000256" key="7">
    <source>
        <dbReference type="RuleBase" id="RU000461"/>
    </source>
</evidence>
<dbReference type="SUPFAM" id="SSF48264">
    <property type="entry name" value="Cytochrome P450"/>
    <property type="match status" value="1"/>
</dbReference>
<evidence type="ECO:0000256" key="1">
    <source>
        <dbReference type="ARBA" id="ARBA00001971"/>
    </source>
</evidence>
<keyword evidence="3 6" id="KW-0479">Metal-binding</keyword>
<organism evidence="8 9">
    <name type="scientific">Rhinocladiella mackenziei CBS 650.93</name>
    <dbReference type="NCBI Taxonomy" id="1442369"/>
    <lineage>
        <taxon>Eukaryota</taxon>
        <taxon>Fungi</taxon>
        <taxon>Dikarya</taxon>
        <taxon>Ascomycota</taxon>
        <taxon>Pezizomycotina</taxon>
        <taxon>Eurotiomycetes</taxon>
        <taxon>Chaetothyriomycetidae</taxon>
        <taxon>Chaetothyriales</taxon>
        <taxon>Herpotrichiellaceae</taxon>
        <taxon>Rhinocladiella</taxon>
    </lineage>
</organism>
<keyword evidence="5 6" id="KW-0408">Iron</keyword>
<dbReference type="PANTHER" id="PTHR24305:SF164">
    <property type="entry name" value="P450, PUTATIVE (EUROFUNG)-RELATED"/>
    <property type="match status" value="1"/>
</dbReference>
<comment type="similarity">
    <text evidence="2 7">Belongs to the cytochrome P450 family.</text>
</comment>
<dbReference type="GO" id="GO:0005506">
    <property type="term" value="F:iron ion binding"/>
    <property type="evidence" value="ECO:0007669"/>
    <property type="project" value="InterPro"/>
</dbReference>
<dbReference type="GO" id="GO:0016705">
    <property type="term" value="F:oxidoreductase activity, acting on paired donors, with incorporation or reduction of molecular oxygen"/>
    <property type="evidence" value="ECO:0007669"/>
    <property type="project" value="InterPro"/>
</dbReference>
<evidence type="ECO:0000313" key="8">
    <source>
        <dbReference type="EMBL" id="KIX07335.1"/>
    </source>
</evidence>
<reference evidence="8 9" key="1">
    <citation type="submission" date="2015-01" db="EMBL/GenBank/DDBJ databases">
        <title>The Genome Sequence of Rhinocladiella mackenzie CBS 650.93.</title>
        <authorList>
            <consortium name="The Broad Institute Genomics Platform"/>
            <person name="Cuomo C."/>
            <person name="de Hoog S."/>
            <person name="Gorbushina A."/>
            <person name="Stielow B."/>
            <person name="Teixiera M."/>
            <person name="Abouelleil A."/>
            <person name="Chapman S.B."/>
            <person name="Priest M."/>
            <person name="Young S.K."/>
            <person name="Wortman J."/>
            <person name="Nusbaum C."/>
            <person name="Birren B."/>
        </authorList>
    </citation>
    <scope>NUCLEOTIDE SEQUENCE [LARGE SCALE GENOMIC DNA]</scope>
    <source>
        <strain evidence="8 9">CBS 650.93</strain>
    </source>
</reference>
<dbReference type="InterPro" id="IPR001128">
    <property type="entry name" value="Cyt_P450"/>
</dbReference>
<sequence length="580" mass="64979">MISNIIPSSSLILLTPVLAFVCLQLITFLKRIFSPLAPLPGPWITRVSYIPIFAYDQRSKRTEWIRQLHEEYGPVVRVSPSEVSVSSATGIRDIFSGSPTSGGPFPKSKFFELFKHFGARNAFTSITSAQHGWRRKIIGSSYTQSAVLAREAATGNIWRVVGNYLNYIDQNGIPTQDDDNARSLDIHTANTFFAADGVSSYVLLNGMDALAGNEKHRRLIIATQEKPEDMLSYLHQEYREFFNWLRMIKSTIRSLVPGLGPQVISERTRVGDKDPKKINSPWIGGTEYRDFGYRSYLESRRALESNPQGWNSAPITVKLAWNVLTGDEAAKGKKIIVEDPGMRGFEGDSNFLKDAGAASETMDHLIAGQDTTSETLSHAFQALCVNKVVQEKLRSEVASLHLPLDHGDALSSEQLSKVMKLPYLEAIIKETLRLYPPHTTNIHRMVPAEGRLLDGFYLPGGVKVGTSSYVVHMNSEVFGAEVQTWRPERWLIEDANQIRKMDHTLWAFGSGARGCVGKHLAMVEMKLLLSAIYTRYTTIADNANSVPLEQNHYRSRTTNRDYQYFPKASGRIAFVKSVRA</sequence>
<evidence type="ECO:0000256" key="2">
    <source>
        <dbReference type="ARBA" id="ARBA00010617"/>
    </source>
</evidence>